<reference evidence="1" key="1">
    <citation type="journal article" date="2023" name="Mol. Phylogenet. Evol.">
        <title>Genome-scale phylogeny and comparative genomics of the fungal order Sordariales.</title>
        <authorList>
            <person name="Hensen N."/>
            <person name="Bonometti L."/>
            <person name="Westerberg I."/>
            <person name="Brannstrom I.O."/>
            <person name="Guillou S."/>
            <person name="Cros-Aarteil S."/>
            <person name="Calhoun S."/>
            <person name="Haridas S."/>
            <person name="Kuo A."/>
            <person name="Mondo S."/>
            <person name="Pangilinan J."/>
            <person name="Riley R."/>
            <person name="LaButti K."/>
            <person name="Andreopoulos B."/>
            <person name="Lipzen A."/>
            <person name="Chen C."/>
            <person name="Yan M."/>
            <person name="Daum C."/>
            <person name="Ng V."/>
            <person name="Clum A."/>
            <person name="Steindorff A."/>
            <person name="Ohm R.A."/>
            <person name="Martin F."/>
            <person name="Silar P."/>
            <person name="Natvig D.O."/>
            <person name="Lalanne C."/>
            <person name="Gautier V."/>
            <person name="Ament-Velasquez S.L."/>
            <person name="Kruys A."/>
            <person name="Hutchinson M.I."/>
            <person name="Powell A.J."/>
            <person name="Barry K."/>
            <person name="Miller A.N."/>
            <person name="Grigoriev I.V."/>
            <person name="Debuchy R."/>
            <person name="Gladieux P."/>
            <person name="Hiltunen Thoren M."/>
            <person name="Johannesson H."/>
        </authorList>
    </citation>
    <scope>NUCLEOTIDE SEQUENCE</scope>
    <source>
        <strain evidence="1">CBS 314.62</strain>
    </source>
</reference>
<dbReference type="Proteomes" id="UP001270362">
    <property type="component" value="Unassembled WGS sequence"/>
</dbReference>
<evidence type="ECO:0000313" key="1">
    <source>
        <dbReference type="EMBL" id="KAK3689233.1"/>
    </source>
</evidence>
<comment type="caution">
    <text evidence="1">The sequence shown here is derived from an EMBL/GenBank/DDBJ whole genome shotgun (WGS) entry which is preliminary data.</text>
</comment>
<proteinExistence type="predicted"/>
<dbReference type="AlphaFoldDB" id="A0AAE0XAW7"/>
<protein>
    <submittedName>
        <fullName evidence="1">Uncharacterized protein</fullName>
    </submittedName>
</protein>
<sequence length="268" mass="31243">MSEHHVEDVPRPRAYRPIHRKSTACLRQLWRLRRSSNPHLRAWGECLLRRFRKWLVDARVLDYGPSGIDNLLHHRPEYQGSIIDDALGVYEEHLTHLAESIGVPAQLRSYFSSADFINSAMASFSIQADFADPTDTIFPRYPVSLPRGDIEWLRGVYRHFTYTPQQPVQLRDSDMWFQSRKMLDWLQDQQRLMASLYRESSLENHFPEVHDLIRYPYPGSIPDLLAFDQYPRVLPAVMHEVPTATPELSARIALAAYVRTRRGHIGPK</sequence>
<gene>
    <name evidence="1" type="ORF">B0T22DRAFT_440720</name>
</gene>
<dbReference type="EMBL" id="JAULSO010000002">
    <property type="protein sequence ID" value="KAK3689233.1"/>
    <property type="molecule type" value="Genomic_DNA"/>
</dbReference>
<keyword evidence="2" id="KW-1185">Reference proteome</keyword>
<name>A0AAE0XAW7_9PEZI</name>
<organism evidence="1 2">
    <name type="scientific">Podospora appendiculata</name>
    <dbReference type="NCBI Taxonomy" id="314037"/>
    <lineage>
        <taxon>Eukaryota</taxon>
        <taxon>Fungi</taxon>
        <taxon>Dikarya</taxon>
        <taxon>Ascomycota</taxon>
        <taxon>Pezizomycotina</taxon>
        <taxon>Sordariomycetes</taxon>
        <taxon>Sordariomycetidae</taxon>
        <taxon>Sordariales</taxon>
        <taxon>Podosporaceae</taxon>
        <taxon>Podospora</taxon>
    </lineage>
</organism>
<reference evidence="1" key="2">
    <citation type="submission" date="2023-06" db="EMBL/GenBank/DDBJ databases">
        <authorList>
            <consortium name="Lawrence Berkeley National Laboratory"/>
            <person name="Haridas S."/>
            <person name="Hensen N."/>
            <person name="Bonometti L."/>
            <person name="Westerberg I."/>
            <person name="Brannstrom I.O."/>
            <person name="Guillou S."/>
            <person name="Cros-Aarteil S."/>
            <person name="Calhoun S."/>
            <person name="Kuo A."/>
            <person name="Mondo S."/>
            <person name="Pangilinan J."/>
            <person name="Riley R."/>
            <person name="Labutti K."/>
            <person name="Andreopoulos B."/>
            <person name="Lipzen A."/>
            <person name="Chen C."/>
            <person name="Yanf M."/>
            <person name="Daum C."/>
            <person name="Ng V."/>
            <person name="Clum A."/>
            <person name="Steindorff A."/>
            <person name="Ohm R."/>
            <person name="Martin F."/>
            <person name="Silar P."/>
            <person name="Natvig D."/>
            <person name="Lalanne C."/>
            <person name="Gautier V."/>
            <person name="Ament-Velasquez S.L."/>
            <person name="Kruys A."/>
            <person name="Hutchinson M.I."/>
            <person name="Powell A.J."/>
            <person name="Barry K."/>
            <person name="Miller A.N."/>
            <person name="Grigoriev I.V."/>
            <person name="Debuchy R."/>
            <person name="Gladieux P."/>
            <person name="Thoren M.H."/>
            <person name="Johannesson H."/>
        </authorList>
    </citation>
    <scope>NUCLEOTIDE SEQUENCE</scope>
    <source>
        <strain evidence="1">CBS 314.62</strain>
    </source>
</reference>
<evidence type="ECO:0000313" key="2">
    <source>
        <dbReference type="Proteomes" id="UP001270362"/>
    </source>
</evidence>
<accession>A0AAE0XAW7</accession>